<keyword evidence="1" id="KW-0812">Transmembrane</keyword>
<keyword evidence="1" id="KW-0472">Membrane</keyword>
<evidence type="ECO:0000313" key="3">
    <source>
        <dbReference type="Proteomes" id="UP001465976"/>
    </source>
</evidence>
<evidence type="ECO:0000256" key="1">
    <source>
        <dbReference type="SAM" id="Phobius"/>
    </source>
</evidence>
<proteinExistence type="predicted"/>
<protein>
    <submittedName>
        <fullName evidence="2">Uncharacterized protein</fullName>
    </submittedName>
</protein>
<dbReference type="Proteomes" id="UP001465976">
    <property type="component" value="Unassembled WGS sequence"/>
</dbReference>
<reference evidence="2 3" key="1">
    <citation type="submission" date="2024-02" db="EMBL/GenBank/DDBJ databases">
        <title>A draft genome for the cacao thread blight pathogen Marasmius crinis-equi.</title>
        <authorList>
            <person name="Cohen S.P."/>
            <person name="Baruah I.K."/>
            <person name="Amoako-Attah I."/>
            <person name="Bukari Y."/>
            <person name="Meinhardt L.W."/>
            <person name="Bailey B.A."/>
        </authorList>
    </citation>
    <scope>NUCLEOTIDE SEQUENCE [LARGE SCALE GENOMIC DNA]</scope>
    <source>
        <strain evidence="2 3">GH-76</strain>
    </source>
</reference>
<keyword evidence="1" id="KW-1133">Transmembrane helix</keyword>
<comment type="caution">
    <text evidence="2">The sequence shown here is derived from an EMBL/GenBank/DDBJ whole genome shotgun (WGS) entry which is preliminary data.</text>
</comment>
<gene>
    <name evidence="2" type="ORF">V5O48_002767</name>
</gene>
<evidence type="ECO:0000313" key="2">
    <source>
        <dbReference type="EMBL" id="KAL0579263.1"/>
    </source>
</evidence>
<feature type="transmembrane region" description="Helical" evidence="1">
    <location>
        <begin position="366"/>
        <end position="385"/>
    </location>
</feature>
<sequence length="396" mass="44882">MLNQMGCWGDYSLWLDTSRGVFCQGPKGPWWGGASQIWDSWELPKLPLDAEIIKEDVLVRYLASRKQDRGVVDWLSRTALEVSQVKVNQPTVISTLDDTILTVGSGLWRDGWESCLGNRTELANGTTRFTLEHTGNRHRVELRLDKDEAKRDWLAQALSVFHAHGTSLEGNLSGYKLVVPWWLEGKLSNSKAKQRRRRNLLPIFLFIPLSTSPFWSFDPDGQTPIPTDLCRHLGLPPSLSSKTYEYTWPTLTYKALRDYQITRKFDPSTTDFARHLRRRIYDVVKIPLPSRRFEEIDDSDTESASVPQSELHAARLETELEDMSLALLFGDTQPDLEAPEDLVCFSFAGYRTVLVSSTELAFSKGAWMLAAVAMLLVFVALYLAAELLTNLRGGLQ</sequence>
<name>A0ABR3FVK7_9AGAR</name>
<keyword evidence="3" id="KW-1185">Reference proteome</keyword>
<accession>A0ABR3FVK7</accession>
<organism evidence="2 3">
    <name type="scientific">Marasmius crinis-equi</name>
    <dbReference type="NCBI Taxonomy" id="585013"/>
    <lineage>
        <taxon>Eukaryota</taxon>
        <taxon>Fungi</taxon>
        <taxon>Dikarya</taxon>
        <taxon>Basidiomycota</taxon>
        <taxon>Agaricomycotina</taxon>
        <taxon>Agaricomycetes</taxon>
        <taxon>Agaricomycetidae</taxon>
        <taxon>Agaricales</taxon>
        <taxon>Marasmiineae</taxon>
        <taxon>Marasmiaceae</taxon>
        <taxon>Marasmius</taxon>
    </lineage>
</organism>
<dbReference type="EMBL" id="JBAHYK010000066">
    <property type="protein sequence ID" value="KAL0579263.1"/>
    <property type="molecule type" value="Genomic_DNA"/>
</dbReference>
<feature type="non-terminal residue" evidence="2">
    <location>
        <position position="396"/>
    </location>
</feature>